<dbReference type="GO" id="GO:0003677">
    <property type="term" value="F:DNA binding"/>
    <property type="evidence" value="ECO:0007669"/>
    <property type="project" value="UniProtKB-KW"/>
</dbReference>
<keyword evidence="3" id="KW-0804">Transcription</keyword>
<dbReference type="PROSITE" id="PS50949">
    <property type="entry name" value="HTH_GNTR"/>
    <property type="match status" value="1"/>
</dbReference>
<organism evidence="5 6">
    <name type="scientific">Anaerotignum lactatifermentans</name>
    <dbReference type="NCBI Taxonomy" id="160404"/>
    <lineage>
        <taxon>Bacteria</taxon>
        <taxon>Bacillati</taxon>
        <taxon>Bacillota</taxon>
        <taxon>Clostridia</taxon>
        <taxon>Lachnospirales</taxon>
        <taxon>Anaerotignaceae</taxon>
        <taxon>Anaerotignum</taxon>
    </lineage>
</organism>
<evidence type="ECO:0000313" key="6">
    <source>
        <dbReference type="Proteomes" id="UP000195455"/>
    </source>
</evidence>
<dbReference type="Pfam" id="PF07729">
    <property type="entry name" value="FCD"/>
    <property type="match status" value="1"/>
</dbReference>
<dbReference type="InterPro" id="IPR000524">
    <property type="entry name" value="Tscrpt_reg_HTH_GntR"/>
</dbReference>
<dbReference type="Pfam" id="PF00392">
    <property type="entry name" value="GntR"/>
    <property type="match status" value="1"/>
</dbReference>
<dbReference type="InterPro" id="IPR036388">
    <property type="entry name" value="WH-like_DNA-bd_sf"/>
</dbReference>
<name>A0A1Y3U7Z9_9FIRM</name>
<dbReference type="InterPro" id="IPR036390">
    <property type="entry name" value="WH_DNA-bd_sf"/>
</dbReference>
<dbReference type="SMART" id="SM00895">
    <property type="entry name" value="FCD"/>
    <property type="match status" value="1"/>
</dbReference>
<dbReference type="EMBL" id="NFHM01000004">
    <property type="protein sequence ID" value="OUN44941.1"/>
    <property type="molecule type" value="Genomic_DNA"/>
</dbReference>
<dbReference type="InterPro" id="IPR011711">
    <property type="entry name" value="GntR_C"/>
</dbReference>
<dbReference type="RefSeq" id="WP_087988886.1">
    <property type="nucleotide sequence ID" value="NZ_NFHM01000004.1"/>
</dbReference>
<evidence type="ECO:0000259" key="4">
    <source>
        <dbReference type="PROSITE" id="PS50949"/>
    </source>
</evidence>
<dbReference type="Gene3D" id="1.20.120.530">
    <property type="entry name" value="GntR ligand-binding domain-like"/>
    <property type="match status" value="1"/>
</dbReference>
<dbReference type="PANTHER" id="PTHR43537:SF5">
    <property type="entry name" value="UXU OPERON TRANSCRIPTIONAL REGULATOR"/>
    <property type="match status" value="1"/>
</dbReference>
<dbReference type="PRINTS" id="PR00035">
    <property type="entry name" value="HTHGNTR"/>
</dbReference>
<dbReference type="PANTHER" id="PTHR43537">
    <property type="entry name" value="TRANSCRIPTIONAL REGULATOR, GNTR FAMILY"/>
    <property type="match status" value="1"/>
</dbReference>
<gene>
    <name evidence="5" type="ORF">B5G26_04710</name>
</gene>
<dbReference type="SUPFAM" id="SSF46785">
    <property type="entry name" value="Winged helix' DNA-binding domain"/>
    <property type="match status" value="1"/>
</dbReference>
<comment type="caution">
    <text evidence="5">The sequence shown here is derived from an EMBL/GenBank/DDBJ whole genome shotgun (WGS) entry which is preliminary data.</text>
</comment>
<accession>A0A1Y3U7Z9</accession>
<feature type="domain" description="HTH gntR-type" evidence="4">
    <location>
        <begin position="20"/>
        <end position="87"/>
    </location>
</feature>
<evidence type="ECO:0000313" key="5">
    <source>
        <dbReference type="EMBL" id="OUN44941.1"/>
    </source>
</evidence>
<dbReference type="AlphaFoldDB" id="A0A1Y3U7Z9"/>
<sequence length="242" mass="27530">MGRDYLMEQAEYLKKDLGKHNISQTLFQRLKELIIEGKLPAGYMMPNENIVSEMLGVGRSTLREAYTALAVFGFIRRSKAGTFVNEIDNIVNIAPFSITVENSDLNDLLEFRYMLEGETASYAAKRATVEDIAQLTHCYEKMIAYRNDVNLFVDYDSMFHMQVSAATHNKLLISTMIAAKESFEKGIRLAMRESLTQNPRVIDVTIELHGKILEAIKNGDYQTAYSAMREHISYVNLTVKYG</sequence>
<protein>
    <recommendedName>
        <fullName evidence="4">HTH gntR-type domain-containing protein</fullName>
    </recommendedName>
</protein>
<keyword evidence="1" id="KW-0805">Transcription regulation</keyword>
<dbReference type="SMART" id="SM00345">
    <property type="entry name" value="HTH_GNTR"/>
    <property type="match status" value="1"/>
</dbReference>
<evidence type="ECO:0000256" key="1">
    <source>
        <dbReference type="ARBA" id="ARBA00023015"/>
    </source>
</evidence>
<reference evidence="6" key="1">
    <citation type="submission" date="2017-04" db="EMBL/GenBank/DDBJ databases">
        <title>Function of individual gut microbiota members based on whole genome sequencing of pure cultures obtained from chicken caecum.</title>
        <authorList>
            <person name="Medvecky M."/>
            <person name="Cejkova D."/>
            <person name="Polansky O."/>
            <person name="Karasova D."/>
            <person name="Kubasova T."/>
            <person name="Cizek A."/>
            <person name="Rychlik I."/>
        </authorList>
    </citation>
    <scope>NUCLEOTIDE SEQUENCE [LARGE SCALE GENOMIC DNA]</scope>
    <source>
        <strain evidence="6">An75</strain>
    </source>
</reference>
<dbReference type="Gene3D" id="1.10.10.10">
    <property type="entry name" value="Winged helix-like DNA-binding domain superfamily/Winged helix DNA-binding domain"/>
    <property type="match status" value="1"/>
</dbReference>
<evidence type="ECO:0000256" key="2">
    <source>
        <dbReference type="ARBA" id="ARBA00023125"/>
    </source>
</evidence>
<dbReference type="Proteomes" id="UP000195455">
    <property type="component" value="Unassembled WGS sequence"/>
</dbReference>
<proteinExistence type="predicted"/>
<dbReference type="SUPFAM" id="SSF48008">
    <property type="entry name" value="GntR ligand-binding domain-like"/>
    <property type="match status" value="1"/>
</dbReference>
<dbReference type="GO" id="GO:0003700">
    <property type="term" value="F:DNA-binding transcription factor activity"/>
    <property type="evidence" value="ECO:0007669"/>
    <property type="project" value="InterPro"/>
</dbReference>
<dbReference type="CDD" id="cd07377">
    <property type="entry name" value="WHTH_GntR"/>
    <property type="match status" value="1"/>
</dbReference>
<keyword evidence="2" id="KW-0238">DNA-binding</keyword>
<evidence type="ECO:0000256" key="3">
    <source>
        <dbReference type="ARBA" id="ARBA00023163"/>
    </source>
</evidence>
<dbReference type="InterPro" id="IPR008920">
    <property type="entry name" value="TF_FadR/GntR_C"/>
</dbReference>